<proteinExistence type="predicted"/>
<comment type="caution">
    <text evidence="2">The sequence shown here is derived from an EMBL/GenBank/DDBJ whole genome shotgun (WGS) entry which is preliminary data.</text>
</comment>
<keyword evidence="3" id="KW-1185">Reference proteome</keyword>
<reference evidence="2" key="1">
    <citation type="submission" date="2023-06" db="EMBL/GenBank/DDBJ databases">
        <title>Genome-scale phylogeny and comparative genomics of the fungal order Sordariales.</title>
        <authorList>
            <consortium name="Lawrence Berkeley National Laboratory"/>
            <person name="Hensen N."/>
            <person name="Bonometti L."/>
            <person name="Westerberg I."/>
            <person name="Brannstrom I.O."/>
            <person name="Guillou S."/>
            <person name="Cros-Aarteil S."/>
            <person name="Calhoun S."/>
            <person name="Haridas S."/>
            <person name="Kuo A."/>
            <person name="Mondo S."/>
            <person name="Pangilinan J."/>
            <person name="Riley R."/>
            <person name="Labutti K."/>
            <person name="Andreopoulos B."/>
            <person name="Lipzen A."/>
            <person name="Chen C."/>
            <person name="Yanf M."/>
            <person name="Daum C."/>
            <person name="Ng V."/>
            <person name="Clum A."/>
            <person name="Steindorff A."/>
            <person name="Ohm R."/>
            <person name="Martin F."/>
            <person name="Silar P."/>
            <person name="Natvig D."/>
            <person name="Lalanne C."/>
            <person name="Gautier V."/>
            <person name="Ament-Velasquez S.L."/>
            <person name="Kruys A."/>
            <person name="Hutchinson M.I."/>
            <person name="Powell A.J."/>
            <person name="Barry K."/>
            <person name="Miller A.N."/>
            <person name="Grigoriev I.V."/>
            <person name="Debuchy R."/>
            <person name="Gladieux P."/>
            <person name="Thoren M.H."/>
            <person name="Johannesson H."/>
        </authorList>
    </citation>
    <scope>NUCLEOTIDE SEQUENCE</scope>
    <source>
        <strain evidence="2">SMH4607-1</strain>
    </source>
</reference>
<organism evidence="2 3">
    <name type="scientific">Lasiosphaeris hirsuta</name>
    <dbReference type="NCBI Taxonomy" id="260670"/>
    <lineage>
        <taxon>Eukaryota</taxon>
        <taxon>Fungi</taxon>
        <taxon>Dikarya</taxon>
        <taxon>Ascomycota</taxon>
        <taxon>Pezizomycotina</taxon>
        <taxon>Sordariomycetes</taxon>
        <taxon>Sordariomycetidae</taxon>
        <taxon>Sordariales</taxon>
        <taxon>Lasiosphaeriaceae</taxon>
        <taxon>Lasiosphaeris</taxon>
    </lineage>
</organism>
<feature type="region of interest" description="Disordered" evidence="1">
    <location>
        <begin position="1"/>
        <end position="52"/>
    </location>
</feature>
<dbReference type="AlphaFoldDB" id="A0AA40E6P0"/>
<protein>
    <submittedName>
        <fullName evidence="2">Uncharacterized protein</fullName>
    </submittedName>
</protein>
<name>A0AA40E6P0_9PEZI</name>
<evidence type="ECO:0000313" key="3">
    <source>
        <dbReference type="Proteomes" id="UP001172102"/>
    </source>
</evidence>
<dbReference type="Proteomes" id="UP001172102">
    <property type="component" value="Unassembled WGS sequence"/>
</dbReference>
<evidence type="ECO:0000313" key="2">
    <source>
        <dbReference type="EMBL" id="KAK0726021.1"/>
    </source>
</evidence>
<evidence type="ECO:0000256" key="1">
    <source>
        <dbReference type="SAM" id="MobiDB-lite"/>
    </source>
</evidence>
<gene>
    <name evidence="2" type="ORF">B0H67DRAFT_145192</name>
</gene>
<dbReference type="EMBL" id="JAUKUA010000002">
    <property type="protein sequence ID" value="KAK0726021.1"/>
    <property type="molecule type" value="Genomic_DNA"/>
</dbReference>
<sequence length="207" mass="22760">MPEPEIGLAAAAEQRAASRKRAKSDVKRPRTTGSDRVSEPAPMMPLAGSQAPTCTDRRQHVMAATLTFTIRAYVSLMRNCQTLVTAWGPGGLRRWRTAGKKHIMRVMPLGFFRLIGRGAAMATCSRTTRGAASGQIARDTIVWGNTSTGVRRDSPKGCYCRLDYMSNVIQAHLCYSLNPFFFSSVDGGRRPRSSTSRRLLKLTSHLA</sequence>
<accession>A0AA40E6P0</accession>